<feature type="non-terminal residue" evidence="1">
    <location>
        <position position="1"/>
    </location>
</feature>
<gene>
    <name evidence="1" type="ORF">S06H3_28652</name>
</gene>
<accession>X1NJK0</accession>
<sequence length="38" mass="4427">AMILPIYYTQTLTGVQPYVHDIGIDEFGYTYETAWLDK</sequence>
<dbReference type="EMBL" id="BARV01016739">
    <property type="protein sequence ID" value="GAI30396.1"/>
    <property type="molecule type" value="Genomic_DNA"/>
</dbReference>
<dbReference type="AlphaFoldDB" id="X1NJK0"/>
<evidence type="ECO:0000313" key="1">
    <source>
        <dbReference type="EMBL" id="GAI30396.1"/>
    </source>
</evidence>
<proteinExistence type="predicted"/>
<protein>
    <submittedName>
        <fullName evidence="1">Uncharacterized protein</fullName>
    </submittedName>
</protein>
<comment type="caution">
    <text evidence="1">The sequence shown here is derived from an EMBL/GenBank/DDBJ whole genome shotgun (WGS) entry which is preliminary data.</text>
</comment>
<name>X1NJK0_9ZZZZ</name>
<reference evidence="1" key="1">
    <citation type="journal article" date="2014" name="Front. Microbiol.">
        <title>High frequency of phylogenetically diverse reductive dehalogenase-homologous genes in deep subseafloor sedimentary metagenomes.</title>
        <authorList>
            <person name="Kawai M."/>
            <person name="Futagami T."/>
            <person name="Toyoda A."/>
            <person name="Takaki Y."/>
            <person name="Nishi S."/>
            <person name="Hori S."/>
            <person name="Arai W."/>
            <person name="Tsubouchi T."/>
            <person name="Morono Y."/>
            <person name="Uchiyama I."/>
            <person name="Ito T."/>
            <person name="Fujiyama A."/>
            <person name="Inagaki F."/>
            <person name="Takami H."/>
        </authorList>
    </citation>
    <scope>NUCLEOTIDE SEQUENCE</scope>
    <source>
        <strain evidence="1">Expedition CK06-06</strain>
    </source>
</reference>
<organism evidence="1">
    <name type="scientific">marine sediment metagenome</name>
    <dbReference type="NCBI Taxonomy" id="412755"/>
    <lineage>
        <taxon>unclassified sequences</taxon>
        <taxon>metagenomes</taxon>
        <taxon>ecological metagenomes</taxon>
    </lineage>
</organism>